<evidence type="ECO:0000256" key="2">
    <source>
        <dbReference type="ARBA" id="ARBA00009742"/>
    </source>
</evidence>
<dbReference type="InterPro" id="IPR003812">
    <property type="entry name" value="Fido"/>
</dbReference>
<dbReference type="GO" id="GO:0016020">
    <property type="term" value="C:membrane"/>
    <property type="evidence" value="ECO:0007669"/>
    <property type="project" value="UniProtKB-SubCell"/>
</dbReference>
<comment type="similarity">
    <text evidence="2">Belongs to the fic family.</text>
</comment>
<evidence type="ECO:0000256" key="6">
    <source>
        <dbReference type="ARBA" id="ARBA00022737"/>
    </source>
</evidence>
<sequence length="448" mass="51265">MKWRKTLVVFILLSLLLVSYVMLKVGYYRIIFWLNDNKYPNRTSLALLTITDEKHEVFDANTILQRDVQNEGVALEANIIMQKAISLYHEGDNEKAIKLLKHCKSLSPRNPDVLNAYGEVIEPRDIIDADHHYALALVIYPGHLRAKENKNRCSSKVKAKDMEMLQRIESKRLALTEIPEGNAALNRAKLEAYYRHIYHTNGIEGNTLTLSMTRAILETGMAVGGKSILEHNEVLGMDLALKYINVTLINEPGPVNLEHILQIHKRVLGYTHPLDAGLYRQEQVYVGDHIPPSPLDMVKYLDAFQKWLSSIDITLLHPIEMAALSHYKLVYIHPFIDGNGRTSRLLMNLFLMRAGYPPVIIRKEQRYEYYELLQTANMGDVRPFIRFVARCTEDTLDEYLSSVTVRQLNSDSDSSENGAQIMECFNPFNQASSLTQEHTYNTKCAKLT</sequence>
<keyword evidence="10" id="KW-1133">Transmembrane helix</keyword>
<dbReference type="PANTHER" id="PTHR13504:SF34">
    <property type="entry name" value="PROTEIN ADENYLYLTRANSFERASE FICD"/>
    <property type="match status" value="1"/>
</dbReference>
<comment type="subcellular location">
    <subcellularLocation>
        <location evidence="1">Membrane</location>
        <topology evidence="1">Single-pass membrane protein</topology>
    </subcellularLocation>
</comment>
<dbReference type="InterPro" id="IPR036597">
    <property type="entry name" value="Fido-like_dom_sf"/>
</dbReference>
<feature type="glycosylation site" description="N-linked (GlcNAc...) asparagine" evidence="18">
    <location>
        <position position="245"/>
    </location>
</feature>
<feature type="binding site" evidence="16">
    <location>
        <begin position="337"/>
        <end position="344"/>
    </location>
    <ligand>
        <name>ATP</name>
        <dbReference type="ChEBI" id="CHEBI:30616"/>
    </ligand>
</feature>
<name>T2M6U3_HYDVU</name>
<dbReference type="InterPro" id="IPR040198">
    <property type="entry name" value="Fido_containing"/>
</dbReference>
<feature type="site" description="Important for autoinhibition of adenylyltransferase activity" evidence="17">
    <location>
        <position position="204"/>
    </location>
</feature>
<dbReference type="SUPFAM" id="SSF48452">
    <property type="entry name" value="TPR-like"/>
    <property type="match status" value="1"/>
</dbReference>
<reference evidence="20" key="1">
    <citation type="journal article" date="2013" name="Genome Biol. Evol.">
        <title>Punctuated emergences of genetic and phenotypic innovations in eumetazoan, bilaterian, euteleostome, and hominidae ancestors.</title>
        <authorList>
            <person name="Wenger Y."/>
            <person name="Galliot B."/>
        </authorList>
    </citation>
    <scope>NUCLEOTIDE SEQUENCE</scope>
    <source>
        <tissue evidence="20">Whole animals</tissue>
    </source>
</reference>
<evidence type="ECO:0000256" key="15">
    <source>
        <dbReference type="PIRSR" id="PIRSR640198-1"/>
    </source>
</evidence>
<feature type="binding site" evidence="16">
    <location>
        <begin position="286"/>
        <end position="289"/>
    </location>
    <ligand>
        <name>ATP</name>
        <dbReference type="ChEBI" id="CHEBI:30616"/>
    </ligand>
</feature>
<evidence type="ECO:0000256" key="7">
    <source>
        <dbReference type="ARBA" id="ARBA00022741"/>
    </source>
</evidence>
<evidence type="ECO:0000256" key="9">
    <source>
        <dbReference type="ARBA" id="ARBA00022840"/>
    </source>
</evidence>
<feature type="domain" description="Fido" evidence="19">
    <location>
        <begin position="255"/>
        <end position="390"/>
    </location>
</feature>
<evidence type="ECO:0000256" key="12">
    <source>
        <dbReference type="ARBA" id="ARBA00034531"/>
    </source>
</evidence>
<dbReference type="OrthoDB" id="439046at2759"/>
<keyword evidence="5" id="KW-0548">Nucleotidyltransferase</keyword>
<evidence type="ECO:0000259" key="19">
    <source>
        <dbReference type="PROSITE" id="PS51459"/>
    </source>
</evidence>
<feature type="binding site" evidence="16">
    <location>
        <position position="377"/>
    </location>
    <ligand>
        <name>ATP</name>
        <dbReference type="ChEBI" id="CHEBI:30616"/>
    </ligand>
</feature>
<feature type="non-terminal residue" evidence="20">
    <location>
        <position position="1"/>
    </location>
</feature>
<dbReference type="Gene3D" id="1.25.40.10">
    <property type="entry name" value="Tetratricopeptide repeat domain"/>
    <property type="match status" value="1"/>
</dbReference>
<evidence type="ECO:0000256" key="1">
    <source>
        <dbReference type="ARBA" id="ARBA00004167"/>
    </source>
</evidence>
<dbReference type="GO" id="GO:0005524">
    <property type="term" value="F:ATP binding"/>
    <property type="evidence" value="ECO:0007669"/>
    <property type="project" value="UniProtKB-KW"/>
</dbReference>
<keyword evidence="8" id="KW-0802">TPR repeat</keyword>
<dbReference type="Pfam" id="PF02661">
    <property type="entry name" value="Fic"/>
    <property type="match status" value="1"/>
</dbReference>
<evidence type="ECO:0000256" key="16">
    <source>
        <dbReference type="PIRSR" id="PIRSR640198-2"/>
    </source>
</evidence>
<keyword evidence="4" id="KW-0812">Transmembrane</keyword>
<evidence type="ECO:0000256" key="10">
    <source>
        <dbReference type="ARBA" id="ARBA00022989"/>
    </source>
</evidence>
<dbReference type="EC" id="2.7.7.108" evidence="12"/>
<evidence type="ECO:0000256" key="4">
    <source>
        <dbReference type="ARBA" id="ARBA00022692"/>
    </source>
</evidence>
<keyword evidence="3 20" id="KW-0808">Transferase</keyword>
<proteinExistence type="evidence at transcript level"/>
<evidence type="ECO:0000256" key="14">
    <source>
        <dbReference type="ARBA" id="ARBA00048696"/>
    </source>
</evidence>
<dbReference type="PANTHER" id="PTHR13504">
    <property type="entry name" value="FIDO DOMAIN-CONTAINING PROTEIN DDB_G0283145"/>
    <property type="match status" value="1"/>
</dbReference>
<dbReference type="EMBL" id="HAAD01001398">
    <property type="protein sequence ID" value="CDG67630.1"/>
    <property type="molecule type" value="mRNA"/>
</dbReference>
<dbReference type="GO" id="GO:0070733">
    <property type="term" value="F:AMPylase activity"/>
    <property type="evidence" value="ECO:0007669"/>
    <property type="project" value="UniProtKB-EC"/>
</dbReference>
<dbReference type="PROSITE" id="PS51459">
    <property type="entry name" value="FIDO"/>
    <property type="match status" value="1"/>
</dbReference>
<organism evidence="20">
    <name type="scientific">Hydra vulgaris</name>
    <name type="common">Hydra</name>
    <name type="synonym">Hydra attenuata</name>
    <dbReference type="NCBI Taxonomy" id="6087"/>
    <lineage>
        <taxon>Eukaryota</taxon>
        <taxon>Metazoa</taxon>
        <taxon>Cnidaria</taxon>
        <taxon>Hydrozoa</taxon>
        <taxon>Hydroidolina</taxon>
        <taxon>Anthoathecata</taxon>
        <taxon>Aplanulata</taxon>
        <taxon>Hydridae</taxon>
        <taxon>Hydra</taxon>
    </lineage>
</organism>
<evidence type="ECO:0000313" key="20">
    <source>
        <dbReference type="EMBL" id="CDG67630.1"/>
    </source>
</evidence>
<evidence type="ECO:0000256" key="3">
    <source>
        <dbReference type="ARBA" id="ARBA00022679"/>
    </source>
</evidence>
<dbReference type="OMA" id="QLRCQLW"/>
<evidence type="ECO:0000256" key="13">
    <source>
        <dbReference type="ARBA" id="ARBA00047939"/>
    </source>
</evidence>
<dbReference type="SUPFAM" id="SSF140931">
    <property type="entry name" value="Fic-like"/>
    <property type="match status" value="1"/>
</dbReference>
<gene>
    <name evidence="20" type="primary">FICD</name>
</gene>
<keyword evidence="7 16" id="KW-0547">Nucleotide-binding</keyword>
<accession>T2M6U3</accession>
<evidence type="ECO:0000256" key="11">
    <source>
        <dbReference type="ARBA" id="ARBA00023136"/>
    </source>
</evidence>
<evidence type="ECO:0000256" key="18">
    <source>
        <dbReference type="PIRSR" id="PIRSR640198-4"/>
    </source>
</evidence>
<feature type="active site" evidence="15">
    <location>
        <position position="333"/>
    </location>
</feature>
<evidence type="ECO:0000256" key="8">
    <source>
        <dbReference type="ARBA" id="ARBA00022803"/>
    </source>
</evidence>
<dbReference type="Gene3D" id="1.10.3290.10">
    <property type="entry name" value="Fido-like domain"/>
    <property type="match status" value="1"/>
</dbReference>
<dbReference type="InterPro" id="IPR011990">
    <property type="entry name" value="TPR-like_helical_dom_sf"/>
</dbReference>
<evidence type="ECO:0000256" key="5">
    <source>
        <dbReference type="ARBA" id="ARBA00022695"/>
    </source>
</evidence>
<keyword evidence="11" id="KW-0472">Membrane</keyword>
<keyword evidence="9 16" id="KW-0067">ATP-binding</keyword>
<evidence type="ECO:0000256" key="17">
    <source>
        <dbReference type="PIRSR" id="PIRSR640198-3"/>
    </source>
</evidence>
<dbReference type="AlphaFoldDB" id="T2M6U3"/>
<dbReference type="KEGG" id="hmg:100211297"/>
<comment type="catalytic activity">
    <reaction evidence="14">
        <text>L-tyrosyl-[protein] + ATP = O-(5'-adenylyl)-L-tyrosyl-[protein] + diphosphate</text>
        <dbReference type="Rhea" id="RHEA:54288"/>
        <dbReference type="Rhea" id="RHEA-COMP:10136"/>
        <dbReference type="Rhea" id="RHEA-COMP:13846"/>
        <dbReference type="ChEBI" id="CHEBI:30616"/>
        <dbReference type="ChEBI" id="CHEBI:33019"/>
        <dbReference type="ChEBI" id="CHEBI:46858"/>
        <dbReference type="ChEBI" id="CHEBI:83624"/>
        <dbReference type="EC" id="2.7.7.108"/>
    </reaction>
</comment>
<protein>
    <recommendedName>
        <fullName evidence="12">protein adenylyltransferase</fullName>
        <ecNumber evidence="12">2.7.7.108</ecNumber>
    </recommendedName>
</protein>
<feature type="binding site" evidence="16">
    <location>
        <begin position="369"/>
        <end position="370"/>
    </location>
    <ligand>
        <name>ATP</name>
        <dbReference type="ChEBI" id="CHEBI:30616"/>
    </ligand>
</feature>
<comment type="catalytic activity">
    <reaction evidence="13">
        <text>L-threonyl-[protein] + ATP = 3-O-(5'-adenylyl)-L-threonyl-[protein] + diphosphate</text>
        <dbReference type="Rhea" id="RHEA:54292"/>
        <dbReference type="Rhea" id="RHEA-COMP:11060"/>
        <dbReference type="Rhea" id="RHEA-COMP:13847"/>
        <dbReference type="ChEBI" id="CHEBI:30013"/>
        <dbReference type="ChEBI" id="CHEBI:30616"/>
        <dbReference type="ChEBI" id="CHEBI:33019"/>
        <dbReference type="ChEBI" id="CHEBI:138113"/>
        <dbReference type="EC" id="2.7.7.108"/>
    </reaction>
</comment>
<keyword evidence="6" id="KW-0677">Repeat</keyword>